<organism evidence="3 4">
    <name type="scientific">Arthrobacter cupressi</name>
    <dbReference type="NCBI Taxonomy" id="1045773"/>
    <lineage>
        <taxon>Bacteria</taxon>
        <taxon>Bacillati</taxon>
        <taxon>Actinomycetota</taxon>
        <taxon>Actinomycetes</taxon>
        <taxon>Micrococcales</taxon>
        <taxon>Micrococcaceae</taxon>
        <taxon>Arthrobacter</taxon>
    </lineage>
</organism>
<evidence type="ECO:0008006" key="5">
    <source>
        <dbReference type="Google" id="ProtNLM"/>
    </source>
</evidence>
<feature type="region of interest" description="Disordered" evidence="1">
    <location>
        <begin position="28"/>
        <end position="106"/>
    </location>
</feature>
<evidence type="ECO:0000313" key="3">
    <source>
        <dbReference type="EMBL" id="SDJ18801.1"/>
    </source>
</evidence>
<keyword evidence="4" id="KW-1185">Reference proteome</keyword>
<keyword evidence="2" id="KW-0812">Transmembrane</keyword>
<accession>A0A1G8RP99</accession>
<keyword evidence="2" id="KW-1133">Transmembrane helix</keyword>
<evidence type="ECO:0000256" key="2">
    <source>
        <dbReference type="SAM" id="Phobius"/>
    </source>
</evidence>
<proteinExistence type="predicted"/>
<dbReference type="RefSeq" id="WP_074589068.1">
    <property type="nucleotide sequence ID" value="NZ_FNEI01000008.1"/>
</dbReference>
<name>A0A1G8RP99_9MICC</name>
<feature type="transmembrane region" description="Helical" evidence="2">
    <location>
        <begin position="6"/>
        <end position="22"/>
    </location>
</feature>
<evidence type="ECO:0000256" key="1">
    <source>
        <dbReference type="SAM" id="MobiDB-lite"/>
    </source>
</evidence>
<protein>
    <recommendedName>
        <fullName evidence="5">Short C-terminal domain-containing protein</fullName>
    </recommendedName>
</protein>
<dbReference type="OrthoDB" id="4950326at2"/>
<feature type="compositionally biased region" description="Pro residues" evidence="1">
    <location>
        <begin position="80"/>
        <end position="99"/>
    </location>
</feature>
<evidence type="ECO:0000313" key="4">
    <source>
        <dbReference type="Proteomes" id="UP000182130"/>
    </source>
</evidence>
<reference evidence="4" key="1">
    <citation type="submission" date="2016-10" db="EMBL/GenBank/DDBJ databases">
        <authorList>
            <person name="Varghese N."/>
            <person name="Submissions S."/>
        </authorList>
    </citation>
    <scope>NUCLEOTIDE SEQUENCE [LARGE SCALE GENOMIC DNA]</scope>
    <source>
        <strain evidence="4">CGMCC 1.10783</strain>
    </source>
</reference>
<dbReference type="Proteomes" id="UP000182130">
    <property type="component" value="Unassembled WGS sequence"/>
</dbReference>
<dbReference type="EMBL" id="FNEI01000008">
    <property type="protein sequence ID" value="SDJ18801.1"/>
    <property type="molecule type" value="Genomic_DNA"/>
</dbReference>
<keyword evidence="2" id="KW-0472">Membrane</keyword>
<feature type="compositionally biased region" description="Low complexity" evidence="1">
    <location>
        <begin position="65"/>
        <end position="79"/>
    </location>
</feature>
<dbReference type="STRING" id="1045773.SAMN05216555_10823"/>
<dbReference type="AlphaFoldDB" id="A0A1G8RP99"/>
<gene>
    <name evidence="3" type="ORF">SAMN05216555_10823</name>
</gene>
<sequence length="137" mass="15374">MNNLFFWIIVCSWLIPVGIRMYRRSQQRRIRDSGYPDGRFQEGGYPGKLPDYIAGQYPPAPQPNQAPQQYEAPQRFGPPQQAPAGPPSSPVPAPAPAAPSGPQGYRARKLAELDRQFSDGKIAMEEYMKLRQEIMNG</sequence>